<organism evidence="6 7">
    <name type="scientific">Psychrosphaera saromensis</name>
    <dbReference type="NCBI Taxonomy" id="716813"/>
    <lineage>
        <taxon>Bacteria</taxon>
        <taxon>Pseudomonadati</taxon>
        <taxon>Pseudomonadota</taxon>
        <taxon>Gammaproteobacteria</taxon>
        <taxon>Alteromonadales</taxon>
        <taxon>Pseudoalteromonadaceae</taxon>
        <taxon>Psychrosphaera</taxon>
    </lineage>
</organism>
<evidence type="ECO:0000313" key="7">
    <source>
        <dbReference type="Proteomes" id="UP000239007"/>
    </source>
</evidence>
<comment type="caution">
    <text evidence="6">The sequence shown here is derived from an EMBL/GenBank/DDBJ whole genome shotgun (WGS) entry which is preliminary data.</text>
</comment>
<evidence type="ECO:0000313" key="6">
    <source>
        <dbReference type="EMBL" id="PQJ53755.1"/>
    </source>
</evidence>
<dbReference type="SMART" id="SM00448">
    <property type="entry name" value="REC"/>
    <property type="match status" value="1"/>
</dbReference>
<dbReference type="PANTHER" id="PTHR45138:SF9">
    <property type="entry name" value="DIGUANYLATE CYCLASE DGCM-RELATED"/>
    <property type="match status" value="1"/>
</dbReference>
<proteinExistence type="predicted"/>
<dbReference type="AlphaFoldDB" id="A0A2S7UVK7"/>
<feature type="domain" description="Response regulatory" evidence="4">
    <location>
        <begin position="17"/>
        <end position="132"/>
    </location>
</feature>
<dbReference type="InterPro" id="IPR029787">
    <property type="entry name" value="Nucleotide_cyclase"/>
</dbReference>
<dbReference type="PROSITE" id="PS50887">
    <property type="entry name" value="GGDEF"/>
    <property type="match status" value="1"/>
</dbReference>
<dbReference type="PANTHER" id="PTHR45138">
    <property type="entry name" value="REGULATORY COMPONENTS OF SENSORY TRANSDUCTION SYSTEM"/>
    <property type="match status" value="1"/>
</dbReference>
<dbReference type="Pfam" id="PF00072">
    <property type="entry name" value="Response_reg"/>
    <property type="match status" value="1"/>
</dbReference>
<evidence type="ECO:0000256" key="3">
    <source>
        <dbReference type="PROSITE-ProRule" id="PRU00169"/>
    </source>
</evidence>
<dbReference type="Gene3D" id="3.40.50.2300">
    <property type="match status" value="1"/>
</dbReference>
<dbReference type="InterPro" id="IPR000160">
    <property type="entry name" value="GGDEF_dom"/>
</dbReference>
<dbReference type="InterPro" id="IPR011006">
    <property type="entry name" value="CheY-like_superfamily"/>
</dbReference>
<evidence type="ECO:0000259" key="4">
    <source>
        <dbReference type="PROSITE" id="PS50110"/>
    </source>
</evidence>
<keyword evidence="7" id="KW-1185">Reference proteome</keyword>
<dbReference type="EMBL" id="MSCH01000003">
    <property type="protein sequence ID" value="PQJ53755.1"/>
    <property type="molecule type" value="Genomic_DNA"/>
</dbReference>
<reference evidence="6 7" key="1">
    <citation type="submission" date="2016-12" db="EMBL/GenBank/DDBJ databases">
        <title>Diversity of luminous bacteria.</title>
        <authorList>
            <person name="Yoshizawa S."/>
            <person name="Kogure K."/>
        </authorList>
    </citation>
    <scope>NUCLEOTIDE SEQUENCE [LARGE SCALE GENOMIC DNA]</scope>
    <source>
        <strain evidence="6 7">SA4-48</strain>
    </source>
</reference>
<dbReference type="GO" id="GO:0052621">
    <property type="term" value="F:diguanylate cyclase activity"/>
    <property type="evidence" value="ECO:0007669"/>
    <property type="project" value="UniProtKB-EC"/>
</dbReference>
<evidence type="ECO:0000256" key="1">
    <source>
        <dbReference type="ARBA" id="ARBA00012528"/>
    </source>
</evidence>
<dbReference type="GO" id="GO:0000160">
    <property type="term" value="P:phosphorelay signal transduction system"/>
    <property type="evidence" value="ECO:0007669"/>
    <property type="project" value="InterPro"/>
</dbReference>
<comment type="catalytic activity">
    <reaction evidence="2">
        <text>2 GTP = 3',3'-c-di-GMP + 2 diphosphate</text>
        <dbReference type="Rhea" id="RHEA:24898"/>
        <dbReference type="ChEBI" id="CHEBI:33019"/>
        <dbReference type="ChEBI" id="CHEBI:37565"/>
        <dbReference type="ChEBI" id="CHEBI:58805"/>
        <dbReference type="EC" id="2.7.7.65"/>
    </reaction>
</comment>
<dbReference type="GO" id="GO:1902201">
    <property type="term" value="P:negative regulation of bacterial-type flagellum-dependent cell motility"/>
    <property type="evidence" value="ECO:0007669"/>
    <property type="project" value="TreeGrafter"/>
</dbReference>
<dbReference type="RefSeq" id="WP_105052252.1">
    <property type="nucleotide sequence ID" value="NZ_BMYG01000002.1"/>
</dbReference>
<dbReference type="Proteomes" id="UP000239007">
    <property type="component" value="Unassembled WGS sequence"/>
</dbReference>
<feature type="modified residue" description="4-aspartylphosphate" evidence="3">
    <location>
        <position position="65"/>
    </location>
</feature>
<evidence type="ECO:0000256" key="2">
    <source>
        <dbReference type="ARBA" id="ARBA00034247"/>
    </source>
</evidence>
<dbReference type="Gene3D" id="3.30.70.270">
    <property type="match status" value="1"/>
</dbReference>
<dbReference type="NCBIfam" id="TIGR00254">
    <property type="entry name" value="GGDEF"/>
    <property type="match status" value="1"/>
</dbReference>
<dbReference type="InterPro" id="IPR001789">
    <property type="entry name" value="Sig_transdc_resp-reg_receiver"/>
</dbReference>
<dbReference type="SUPFAM" id="SSF55073">
    <property type="entry name" value="Nucleotide cyclase"/>
    <property type="match status" value="1"/>
</dbReference>
<dbReference type="SMART" id="SM00267">
    <property type="entry name" value="GGDEF"/>
    <property type="match status" value="1"/>
</dbReference>
<dbReference type="Pfam" id="PF00990">
    <property type="entry name" value="GGDEF"/>
    <property type="match status" value="1"/>
</dbReference>
<dbReference type="GO" id="GO:0005886">
    <property type="term" value="C:plasma membrane"/>
    <property type="evidence" value="ECO:0007669"/>
    <property type="project" value="TreeGrafter"/>
</dbReference>
<sequence length="311" mass="34958">MVNVLDNNAELNLSHSKILIVDDQPINIQLIYNILSSDYSILAATNGDQAIEVCQNDPPDLVLLDVVMPNMSGIETCVILKQRLSTAEIPIIFITSCDEQDEENDCWESGGVDFISKPINPITLKNRVKAHLSLKYQRDILNSLVYKDDLTTIFNRRYFDEHIVKVEKSANREKVDAAVILIDIDHFKQFNKIYGHIRGDITLKEVADSIQDALMRPSDFVAYMGCALFAVVLPNTTPQGAIEVAIRIRRAVFACKIAHPDSKYKFITVSLGVSTVFLAQDKMVPLLEDAEQYLQQAKEVGRNICKYPKLG</sequence>
<dbReference type="PROSITE" id="PS50110">
    <property type="entry name" value="RESPONSE_REGULATORY"/>
    <property type="match status" value="1"/>
</dbReference>
<dbReference type="InterPro" id="IPR050469">
    <property type="entry name" value="Diguanylate_Cyclase"/>
</dbReference>
<dbReference type="SUPFAM" id="SSF52172">
    <property type="entry name" value="CheY-like"/>
    <property type="match status" value="1"/>
</dbReference>
<keyword evidence="3" id="KW-0597">Phosphoprotein</keyword>
<evidence type="ECO:0000259" key="5">
    <source>
        <dbReference type="PROSITE" id="PS50887"/>
    </source>
</evidence>
<dbReference type="EC" id="2.7.7.65" evidence="1"/>
<dbReference type="GO" id="GO:0043709">
    <property type="term" value="P:cell adhesion involved in single-species biofilm formation"/>
    <property type="evidence" value="ECO:0007669"/>
    <property type="project" value="TreeGrafter"/>
</dbReference>
<dbReference type="CDD" id="cd01949">
    <property type="entry name" value="GGDEF"/>
    <property type="match status" value="1"/>
</dbReference>
<gene>
    <name evidence="6" type="ORF">BTO11_08830</name>
</gene>
<accession>A0A2S7UVK7</accession>
<dbReference type="InterPro" id="IPR043128">
    <property type="entry name" value="Rev_trsase/Diguanyl_cyclase"/>
</dbReference>
<protein>
    <recommendedName>
        <fullName evidence="1">diguanylate cyclase</fullName>
        <ecNumber evidence="1">2.7.7.65</ecNumber>
    </recommendedName>
</protein>
<feature type="domain" description="GGDEF" evidence="5">
    <location>
        <begin position="175"/>
        <end position="310"/>
    </location>
</feature>
<name>A0A2S7UVK7_9GAMM</name>
<dbReference type="OrthoDB" id="9812260at2"/>